<dbReference type="AlphaFoldDB" id="A0A7S3JRG3"/>
<dbReference type="GO" id="GO:0004623">
    <property type="term" value="F:phospholipase A2 activity"/>
    <property type="evidence" value="ECO:0007669"/>
    <property type="project" value="TreeGrafter"/>
</dbReference>
<dbReference type="EMBL" id="HBIJ01004574">
    <property type="protein sequence ID" value="CAE0362489.1"/>
    <property type="molecule type" value="Transcribed_RNA"/>
</dbReference>
<dbReference type="SUPFAM" id="SSF52151">
    <property type="entry name" value="FabD/lysophospholipase-like"/>
    <property type="match status" value="1"/>
</dbReference>
<gene>
    <name evidence="1" type="ORF">ALAG00032_LOCUS3230</name>
</gene>
<reference evidence="1" key="1">
    <citation type="submission" date="2021-01" db="EMBL/GenBank/DDBJ databases">
        <authorList>
            <person name="Corre E."/>
            <person name="Pelletier E."/>
            <person name="Niang G."/>
            <person name="Scheremetjew M."/>
            <person name="Finn R."/>
            <person name="Kale V."/>
            <person name="Holt S."/>
            <person name="Cochrane G."/>
            <person name="Meng A."/>
            <person name="Brown T."/>
            <person name="Cohen L."/>
        </authorList>
    </citation>
    <scope>NUCLEOTIDE SEQUENCE</scope>
    <source>
        <strain evidence="1">CCMP1510</strain>
    </source>
</reference>
<name>A0A7S3JRG3_9STRA</name>
<sequence>MLYDDGSPPRRSREKGGCFLSCIAPNNDDDNFLQEKYYEIDTNERAPEVKAGFVSSEPCVAIAISGGGFRSFACACGQMRALRDAGLWNEISYMSASSGGAWFALAFHCADGDDDILLGPICSPDKLKLAKLGQDAAQPGCLRKAATVAIGPECNQRFLRHAIKAPGRAVLSALEEVLEENLFEPYRKVKANDSQGFSDALSVKKKPFILVGVALLGPWSAVPFPERQRQYRCLEISPLAAGSPLLCNVHFKKNVSRDIGGFVDTRNFGKDQDQDCYVLQRKRHLIKNSNNVGLIAALCGCAHADFVCSHQAPRDLAQVFARQLTTPLLPYKNENFVVGDGGIIDNLNLIPLIRRDNVQTIICFCNFETPLNDAWDPFLRPAPQYENGSCLDIDASLASYFGYNVIPDSDRIGYFLARNHCFQADAFPTLIHRLQLAQRSGQGAVAAVDVTTVRNDWAAVQAGRSKRLIVIYLGRCSQWEAMLADSDLKRILIPPKLSDTTHIDSTKLVENQSRFDHFPHMAASGPFAPSFDLASVDLLANFAGWVVKQNAPRIRDLIYHNIHPSFDILSPRTISDDELYGDNKTKKENTLPQGTPVLVAPDPAHTIQPIRKNRAPRRVASVTRLARLDGALDALADGR</sequence>
<protein>
    <recommendedName>
        <fullName evidence="2">PNPLA domain-containing protein</fullName>
    </recommendedName>
</protein>
<dbReference type="PANTHER" id="PTHR10728">
    <property type="entry name" value="CYTOSOLIC PHOSPHOLIPASE A2"/>
    <property type="match status" value="1"/>
</dbReference>
<evidence type="ECO:0008006" key="2">
    <source>
        <dbReference type="Google" id="ProtNLM"/>
    </source>
</evidence>
<evidence type="ECO:0000313" key="1">
    <source>
        <dbReference type="EMBL" id="CAE0362489.1"/>
    </source>
</evidence>
<organism evidence="1">
    <name type="scientific">Aureoumbra lagunensis</name>
    <dbReference type="NCBI Taxonomy" id="44058"/>
    <lineage>
        <taxon>Eukaryota</taxon>
        <taxon>Sar</taxon>
        <taxon>Stramenopiles</taxon>
        <taxon>Ochrophyta</taxon>
        <taxon>Pelagophyceae</taxon>
        <taxon>Pelagomonadales</taxon>
        <taxon>Aureoumbra</taxon>
    </lineage>
</organism>
<dbReference type="Gene3D" id="3.40.1090.10">
    <property type="entry name" value="Cytosolic phospholipase A2 catalytic domain"/>
    <property type="match status" value="1"/>
</dbReference>
<dbReference type="InterPro" id="IPR016035">
    <property type="entry name" value="Acyl_Trfase/lysoPLipase"/>
</dbReference>
<dbReference type="GO" id="GO:0005829">
    <property type="term" value="C:cytosol"/>
    <property type="evidence" value="ECO:0007669"/>
    <property type="project" value="TreeGrafter"/>
</dbReference>
<accession>A0A7S3JRG3</accession>
<dbReference type="GO" id="GO:0046475">
    <property type="term" value="P:glycerophospholipid catabolic process"/>
    <property type="evidence" value="ECO:0007669"/>
    <property type="project" value="TreeGrafter"/>
</dbReference>
<proteinExistence type="predicted"/>
<dbReference type="PANTHER" id="PTHR10728:SF40">
    <property type="entry name" value="PATATIN FAMILY PROTEIN"/>
    <property type="match status" value="1"/>
</dbReference>